<keyword evidence="3" id="KW-1185">Reference proteome</keyword>
<dbReference type="PANTHER" id="PTHR33480">
    <property type="entry name" value="SET DOMAIN-CONTAINING PROTEIN-RELATED"/>
    <property type="match status" value="1"/>
</dbReference>
<sequence>MALKVLKEKQWQKPNRLPLAEDIENFRAYVSDLANSTYIELRQGKWTPMNYRTLTECVLALTVMFNRKRIGDVQFYRDCTPASKDLDVNYINESLVPSGSEYEPSSSSSETSEKRFHLEGYILTSLCERKPLPLTKHLSPTRENESFQESVRTNSDTTNISDMGKKDETTHNKEDTEEIQQWVEQGIRPLRKKNSARERPIICPICFDDVMTHFTRHLFRHHTTDPCVQNILKLSPKCKERLALVSSMQKTRISLYENREEYRKSCQEIKEN</sequence>
<feature type="region of interest" description="Disordered" evidence="1">
    <location>
        <begin position="134"/>
        <end position="177"/>
    </location>
</feature>
<accession>A0ABD2NT56</accession>
<dbReference type="AlphaFoldDB" id="A0ABD2NT56"/>
<feature type="compositionally biased region" description="Polar residues" evidence="1">
    <location>
        <begin position="147"/>
        <end position="161"/>
    </location>
</feature>
<organism evidence="2 3">
    <name type="scientific">Cryptolaemus montrouzieri</name>
    <dbReference type="NCBI Taxonomy" id="559131"/>
    <lineage>
        <taxon>Eukaryota</taxon>
        <taxon>Metazoa</taxon>
        <taxon>Ecdysozoa</taxon>
        <taxon>Arthropoda</taxon>
        <taxon>Hexapoda</taxon>
        <taxon>Insecta</taxon>
        <taxon>Pterygota</taxon>
        <taxon>Neoptera</taxon>
        <taxon>Endopterygota</taxon>
        <taxon>Coleoptera</taxon>
        <taxon>Polyphaga</taxon>
        <taxon>Cucujiformia</taxon>
        <taxon>Coccinelloidea</taxon>
        <taxon>Coccinellidae</taxon>
        <taxon>Scymninae</taxon>
        <taxon>Scymnini</taxon>
        <taxon>Cryptolaemus</taxon>
    </lineage>
</organism>
<comment type="caution">
    <text evidence="2">The sequence shown here is derived from an EMBL/GenBank/DDBJ whole genome shotgun (WGS) entry which is preliminary data.</text>
</comment>
<feature type="compositionally biased region" description="Basic and acidic residues" evidence="1">
    <location>
        <begin position="163"/>
        <end position="174"/>
    </location>
</feature>
<evidence type="ECO:0000256" key="1">
    <source>
        <dbReference type="SAM" id="MobiDB-lite"/>
    </source>
</evidence>
<dbReference type="EMBL" id="JABFTP020000144">
    <property type="protein sequence ID" value="KAL3281694.1"/>
    <property type="molecule type" value="Genomic_DNA"/>
</dbReference>
<reference evidence="2 3" key="1">
    <citation type="journal article" date="2021" name="BMC Biol.">
        <title>Horizontally acquired antibacterial genes associated with adaptive radiation of ladybird beetles.</title>
        <authorList>
            <person name="Li H.S."/>
            <person name="Tang X.F."/>
            <person name="Huang Y.H."/>
            <person name="Xu Z.Y."/>
            <person name="Chen M.L."/>
            <person name="Du X.Y."/>
            <person name="Qiu B.Y."/>
            <person name="Chen P.T."/>
            <person name="Zhang W."/>
            <person name="Slipinski A."/>
            <person name="Escalona H.E."/>
            <person name="Waterhouse R.M."/>
            <person name="Zwick A."/>
            <person name="Pang H."/>
        </authorList>
    </citation>
    <scope>NUCLEOTIDE SEQUENCE [LARGE SCALE GENOMIC DNA]</scope>
    <source>
        <strain evidence="2">SYSU2018</strain>
    </source>
</reference>
<evidence type="ECO:0000313" key="3">
    <source>
        <dbReference type="Proteomes" id="UP001516400"/>
    </source>
</evidence>
<protein>
    <submittedName>
        <fullName evidence="2">Uncharacterized protein</fullName>
    </submittedName>
</protein>
<dbReference type="PANTHER" id="PTHR33480:SF1">
    <property type="entry name" value="TYR RECOMBINASE DOMAIN-CONTAINING PROTEIN"/>
    <property type="match status" value="1"/>
</dbReference>
<gene>
    <name evidence="2" type="ORF">HHI36_004900</name>
</gene>
<dbReference type="Proteomes" id="UP001516400">
    <property type="component" value="Unassembled WGS sequence"/>
</dbReference>
<proteinExistence type="predicted"/>
<name>A0ABD2NT56_9CUCU</name>
<evidence type="ECO:0000313" key="2">
    <source>
        <dbReference type="EMBL" id="KAL3281694.1"/>
    </source>
</evidence>